<dbReference type="OMA" id="EAFMHWK"/>
<evidence type="ECO:0000256" key="5">
    <source>
        <dbReference type="PIRSR" id="PIRSR018169-1"/>
    </source>
</evidence>
<dbReference type="HOGENOM" id="CLU_024458_0_0_1"/>
<evidence type="ECO:0000256" key="4">
    <source>
        <dbReference type="PIRNR" id="PIRNR018169"/>
    </source>
</evidence>
<dbReference type="PANTHER" id="PTHR10272">
    <property type="entry name" value="PLATELET-ACTIVATING FACTOR ACETYLHYDROLASE"/>
    <property type="match status" value="1"/>
</dbReference>
<dbReference type="GO" id="GO:0003847">
    <property type="term" value="F:1-alkyl-2-acetylglycerophosphocholine esterase activity"/>
    <property type="evidence" value="ECO:0007669"/>
    <property type="project" value="UniProtKB-UniRule"/>
</dbReference>
<keyword evidence="3 4" id="KW-0443">Lipid metabolism</keyword>
<accession>A0A066VUK1</accession>
<evidence type="ECO:0000313" key="7">
    <source>
        <dbReference type="Proteomes" id="UP000027361"/>
    </source>
</evidence>
<proteinExistence type="inferred from homology"/>
<dbReference type="Gene3D" id="3.40.50.1820">
    <property type="entry name" value="alpha/beta hydrolase"/>
    <property type="match status" value="1"/>
</dbReference>
<comment type="catalytic activity">
    <reaction evidence="4">
        <text>a 1-O-alkyl-2-acetyl-sn-glycero-3-phosphocholine + H2O = a 1-O-alkyl-sn-glycero-3-phosphocholine + acetate + H(+)</text>
        <dbReference type="Rhea" id="RHEA:17777"/>
        <dbReference type="ChEBI" id="CHEBI:15377"/>
        <dbReference type="ChEBI" id="CHEBI:15378"/>
        <dbReference type="ChEBI" id="CHEBI:30089"/>
        <dbReference type="ChEBI" id="CHEBI:30909"/>
        <dbReference type="ChEBI" id="CHEBI:36707"/>
        <dbReference type="EC" id="3.1.1.47"/>
    </reaction>
</comment>
<dbReference type="SUPFAM" id="SSF53474">
    <property type="entry name" value="alpha/beta-Hydrolases"/>
    <property type="match status" value="1"/>
</dbReference>
<dbReference type="PIRSF" id="PIRSF018169">
    <property type="entry name" value="PAF_acetylhydrolase"/>
    <property type="match status" value="1"/>
</dbReference>
<comment type="caution">
    <text evidence="6">The sequence shown here is derived from an EMBL/GenBank/DDBJ whole genome shotgun (WGS) entry which is preliminary data.</text>
</comment>
<dbReference type="STRING" id="1037660.A0A066VUK1"/>
<dbReference type="AlphaFoldDB" id="A0A066VUK1"/>
<dbReference type="RefSeq" id="XP_013242569.1">
    <property type="nucleotide sequence ID" value="XM_013387115.1"/>
</dbReference>
<feature type="active site" description="Charge relay system" evidence="5">
    <location>
        <position position="386"/>
    </location>
</feature>
<reference evidence="6 7" key="1">
    <citation type="submission" date="2014-05" db="EMBL/GenBank/DDBJ databases">
        <title>Draft genome sequence of a rare smut relative, Tilletiaria anomala UBC 951.</title>
        <authorList>
            <consortium name="DOE Joint Genome Institute"/>
            <person name="Toome M."/>
            <person name="Kuo A."/>
            <person name="Henrissat B."/>
            <person name="Lipzen A."/>
            <person name="Tritt A."/>
            <person name="Yoshinaga Y."/>
            <person name="Zane M."/>
            <person name="Barry K."/>
            <person name="Grigoriev I.V."/>
            <person name="Spatafora J.W."/>
            <person name="Aimea M.C."/>
        </authorList>
    </citation>
    <scope>NUCLEOTIDE SEQUENCE [LARGE SCALE GENOMIC DNA]</scope>
    <source>
        <strain evidence="6 7">UBC 951</strain>
    </source>
</reference>
<keyword evidence="2 4" id="KW-0442">Lipid degradation</keyword>
<dbReference type="PANTHER" id="PTHR10272:SF0">
    <property type="entry name" value="PLATELET-ACTIVATING FACTOR ACETYLHYDROLASE"/>
    <property type="match status" value="1"/>
</dbReference>
<dbReference type="OrthoDB" id="2363873at2759"/>
<dbReference type="InterPro" id="IPR029058">
    <property type="entry name" value="AB_hydrolase_fold"/>
</dbReference>
<evidence type="ECO:0000256" key="3">
    <source>
        <dbReference type="ARBA" id="ARBA00023098"/>
    </source>
</evidence>
<dbReference type="Proteomes" id="UP000027361">
    <property type="component" value="Unassembled WGS sequence"/>
</dbReference>
<dbReference type="EMBL" id="JMSN01000056">
    <property type="protein sequence ID" value="KDN43948.1"/>
    <property type="molecule type" value="Genomic_DNA"/>
</dbReference>
<keyword evidence="7" id="KW-1185">Reference proteome</keyword>
<dbReference type="FunCoup" id="A0A066VUK1">
    <property type="interactions" value="11"/>
</dbReference>
<dbReference type="InParanoid" id="A0A066VUK1"/>
<protein>
    <recommendedName>
        <fullName evidence="4">Putative phospholipase</fullName>
        <ecNumber evidence="4">3.1.1.47</ecNumber>
    </recommendedName>
</protein>
<gene>
    <name evidence="6" type="ORF">K437DRAFT_294983</name>
</gene>
<keyword evidence="1 4" id="KW-0378">Hydrolase</keyword>
<evidence type="ECO:0000256" key="1">
    <source>
        <dbReference type="ARBA" id="ARBA00022801"/>
    </source>
</evidence>
<dbReference type="GO" id="GO:0016042">
    <property type="term" value="P:lipid catabolic process"/>
    <property type="evidence" value="ECO:0007669"/>
    <property type="project" value="UniProtKB-KW"/>
</dbReference>
<feature type="active site" description="Charge relay system" evidence="5">
    <location>
        <position position="453"/>
    </location>
</feature>
<dbReference type="GeneID" id="25267244"/>
<dbReference type="EC" id="3.1.1.47" evidence="4"/>
<evidence type="ECO:0000256" key="2">
    <source>
        <dbReference type="ARBA" id="ARBA00022963"/>
    </source>
</evidence>
<feature type="active site" description="Nucleophile" evidence="5">
    <location>
        <position position="345"/>
    </location>
</feature>
<evidence type="ECO:0000313" key="6">
    <source>
        <dbReference type="EMBL" id="KDN43948.1"/>
    </source>
</evidence>
<dbReference type="Pfam" id="PF03403">
    <property type="entry name" value="PAF-AH_p_II"/>
    <property type="match status" value="1"/>
</dbReference>
<comment type="similarity">
    <text evidence="4">Belongs to the serine esterase family.</text>
</comment>
<organism evidence="6 7">
    <name type="scientific">Tilletiaria anomala (strain ATCC 24038 / CBS 436.72 / UBC 951)</name>
    <dbReference type="NCBI Taxonomy" id="1037660"/>
    <lineage>
        <taxon>Eukaryota</taxon>
        <taxon>Fungi</taxon>
        <taxon>Dikarya</taxon>
        <taxon>Basidiomycota</taxon>
        <taxon>Ustilaginomycotina</taxon>
        <taxon>Exobasidiomycetes</taxon>
        <taxon>Georgefischeriales</taxon>
        <taxon>Tilletiariaceae</taxon>
        <taxon>Tilletiaria</taxon>
    </lineage>
</organism>
<name>A0A066VUK1_TILAU</name>
<sequence length="563" mass="60369">MPLSAPTGPYLVSTLEIEVPVREARTFSASHFRLPSGKAALKLQTVLFTLYYPYSRANGAAGGVDAGEDVTNGKPTTTSAIHAKLAQVGWLGSSRLKVLEGLLKYAGISKYFALPAVLPAYSAFFSKLPLAKDQPLLSPPSSAGSASTPSQWPVAVFSHGLGGMRTTYSQYCASLASHGVVVAAVEHRDRTCPYTTVSRVVSSSSGSTPNKSKCSQVEEEGLIYMNFDELQSNSAPSSSSAGTESISDIQIEEPTAEGPDMWSWRRAQLALRRAELLEVHHVLRAINASTSSVGSSLSVLDVSAPYVQRGEGAGARLSEAWSGRLQLCNDQADANVEAATLIGHSFGAATAVDLVMQAGHAAPEQDASATSKSEEMCPFGRIVLLDPWLEPLQSDKRGRLGPEIMLSKETYVINSEAFTIWVPHMKLLRSVVQRTREHMRGKSWLLTLSGTKHTDFSDFPFLISKVFSSKVEPIKAIRFFTEWTLQVIPGLFSVKDAIPSISTDAGLQEGVAGFVTPSGVPMRGEIPNEVVERNLGEPKGVGIWNIPVVPSHSKADIAGKAVL</sequence>
<dbReference type="InterPro" id="IPR016715">
    <property type="entry name" value="PAF_acetylhydro_eukaryote"/>
</dbReference>